<dbReference type="InterPro" id="IPR015590">
    <property type="entry name" value="Aldehyde_DH_dom"/>
</dbReference>
<dbReference type="SUPFAM" id="SSF53720">
    <property type="entry name" value="ALDH-like"/>
    <property type="match status" value="1"/>
</dbReference>
<proteinExistence type="predicted"/>
<dbReference type="GO" id="GO:0019145">
    <property type="term" value="F:aminobutyraldehyde dehydrogenase (NAD+) activity"/>
    <property type="evidence" value="ECO:0007669"/>
    <property type="project" value="UniProtKB-EC"/>
</dbReference>
<protein>
    <submittedName>
        <fullName evidence="3">Gamma-aminobutyraldehyde dehydrogenase</fullName>
        <ecNumber evidence="3">1.2.1.19</ecNumber>
    </submittedName>
</protein>
<dbReference type="Gene3D" id="3.40.309.10">
    <property type="entry name" value="Aldehyde Dehydrogenase, Chain A, domain 2"/>
    <property type="match status" value="1"/>
</dbReference>
<sequence length="70" mass="7591">MTDGIIEAGYLNQGQICAAAERFYLPQGKLDAVLEILKQRLSALRPGSPLDEQTLMGPLAIGRSLRKCCS</sequence>
<evidence type="ECO:0000259" key="2">
    <source>
        <dbReference type="Pfam" id="PF00171"/>
    </source>
</evidence>
<feature type="domain" description="Aldehyde dehydrogenase" evidence="2">
    <location>
        <begin position="3"/>
        <end position="67"/>
    </location>
</feature>
<dbReference type="EMBL" id="CAADJE010000044">
    <property type="protein sequence ID" value="VFS94558.1"/>
    <property type="molecule type" value="Genomic_DNA"/>
</dbReference>
<accession>A0A485DBW9</accession>
<evidence type="ECO:0000256" key="1">
    <source>
        <dbReference type="ARBA" id="ARBA00023002"/>
    </source>
</evidence>
<dbReference type="PROSITE" id="PS00070">
    <property type="entry name" value="ALDEHYDE_DEHYDR_CYS"/>
    <property type="match status" value="1"/>
</dbReference>
<dbReference type="InterPro" id="IPR016163">
    <property type="entry name" value="Ald_DH_C"/>
</dbReference>
<keyword evidence="1 3" id="KW-0560">Oxidoreductase</keyword>
<dbReference type="InterPro" id="IPR016160">
    <property type="entry name" value="Ald_DH_CS_CYS"/>
</dbReference>
<evidence type="ECO:0000313" key="4">
    <source>
        <dbReference type="Proteomes" id="UP000345637"/>
    </source>
</evidence>
<dbReference type="Pfam" id="PF00171">
    <property type="entry name" value="Aldedh"/>
    <property type="match status" value="1"/>
</dbReference>
<reference evidence="3 4" key="1">
    <citation type="submission" date="2019-03" db="EMBL/GenBank/DDBJ databases">
        <authorList>
            <consortium name="Pathogen Informatics"/>
        </authorList>
    </citation>
    <scope>NUCLEOTIDE SEQUENCE [LARGE SCALE GENOMIC DNA]</scope>
    <source>
        <strain evidence="3 4">NCTC12998</strain>
    </source>
</reference>
<dbReference type="AlphaFoldDB" id="A0A485DBW9"/>
<evidence type="ECO:0000313" key="3">
    <source>
        <dbReference type="EMBL" id="VFS94558.1"/>
    </source>
</evidence>
<organism evidence="3 4">
    <name type="scientific">Raoultella planticola</name>
    <name type="common">Klebsiella planticola</name>
    <dbReference type="NCBI Taxonomy" id="575"/>
    <lineage>
        <taxon>Bacteria</taxon>
        <taxon>Pseudomonadati</taxon>
        <taxon>Pseudomonadota</taxon>
        <taxon>Gammaproteobacteria</taxon>
        <taxon>Enterobacterales</taxon>
        <taxon>Enterobacteriaceae</taxon>
        <taxon>Klebsiella/Raoultella group</taxon>
        <taxon>Raoultella</taxon>
    </lineage>
</organism>
<dbReference type="InterPro" id="IPR016161">
    <property type="entry name" value="Ald_DH/histidinol_DH"/>
</dbReference>
<name>A0A485DBW9_RAOPL</name>
<gene>
    <name evidence="3" type="primary">prr_4</name>
    <name evidence="3" type="ORF">NCTC12998_08071</name>
</gene>
<dbReference type="Proteomes" id="UP000345637">
    <property type="component" value="Unassembled WGS sequence"/>
</dbReference>
<dbReference type="EC" id="1.2.1.19" evidence="3"/>